<evidence type="ECO:0000313" key="2">
    <source>
        <dbReference type="Proteomes" id="UP000190667"/>
    </source>
</evidence>
<organism evidence="1 2">
    <name type="scientific">Izhakiella australiensis</name>
    <dbReference type="NCBI Taxonomy" id="1926881"/>
    <lineage>
        <taxon>Bacteria</taxon>
        <taxon>Pseudomonadati</taxon>
        <taxon>Pseudomonadota</taxon>
        <taxon>Gammaproteobacteria</taxon>
        <taxon>Enterobacterales</taxon>
        <taxon>Erwiniaceae</taxon>
        <taxon>Izhakiella</taxon>
    </lineage>
</organism>
<protein>
    <submittedName>
        <fullName evidence="1">Uncharacterized protein</fullName>
    </submittedName>
</protein>
<reference evidence="1 2" key="1">
    <citation type="submission" date="2016-12" db="EMBL/GenBank/DDBJ databases">
        <title>Izhakiella australiana sp. nov. of genus Izhakiella isolated from Australian desert.</title>
        <authorList>
            <person name="Ji M."/>
        </authorList>
    </citation>
    <scope>NUCLEOTIDE SEQUENCE [LARGE SCALE GENOMIC DNA]</scope>
    <source>
        <strain evidence="1 2">D4N98</strain>
    </source>
</reference>
<dbReference type="SUPFAM" id="SSF56399">
    <property type="entry name" value="ADP-ribosylation"/>
    <property type="match status" value="1"/>
</dbReference>
<evidence type="ECO:0000313" key="1">
    <source>
        <dbReference type="EMBL" id="OON39642.1"/>
    </source>
</evidence>
<dbReference type="EMBL" id="MRUL01000008">
    <property type="protein sequence ID" value="OON39642.1"/>
    <property type="molecule type" value="Genomic_DNA"/>
</dbReference>
<proteinExistence type="predicted"/>
<gene>
    <name evidence="1" type="ORF">BTJ39_13435</name>
</gene>
<dbReference type="Proteomes" id="UP000190667">
    <property type="component" value="Unassembled WGS sequence"/>
</dbReference>
<accession>A0A1S8YL28</accession>
<dbReference type="STRING" id="1926881.BTJ39_13435"/>
<keyword evidence="2" id="KW-1185">Reference proteome</keyword>
<dbReference type="AlphaFoldDB" id="A0A1S8YL28"/>
<name>A0A1S8YL28_9GAMM</name>
<sequence>MELFMVDRRGVYSTGDVVMPKRFTDISPAEMSSLVDKLFPCGLAPQGESYFINNGARIHKKSEFIDWGLEFYRRGVCPEKPSQYTSLFAWDSVEKARKFRLTDGKPSDKIFAIHTDN</sequence>
<dbReference type="RefSeq" id="WP_078003208.1">
    <property type="nucleotide sequence ID" value="NZ_MRUL01000008.1"/>
</dbReference>
<comment type="caution">
    <text evidence="1">The sequence shown here is derived from an EMBL/GenBank/DDBJ whole genome shotgun (WGS) entry which is preliminary data.</text>
</comment>
<dbReference type="OrthoDB" id="4569702at2"/>